<evidence type="ECO:0000313" key="2">
    <source>
        <dbReference type="EMBL" id="GAW93720.1"/>
    </source>
</evidence>
<keyword evidence="1" id="KW-0472">Membrane</keyword>
<dbReference type="EMBL" id="BDGJ01000168">
    <property type="protein sequence ID" value="GAW93720.1"/>
    <property type="molecule type" value="Genomic_DNA"/>
</dbReference>
<feature type="transmembrane region" description="Helical" evidence="1">
    <location>
        <begin position="6"/>
        <end position="34"/>
    </location>
</feature>
<dbReference type="Proteomes" id="UP000197032">
    <property type="component" value="Unassembled WGS sequence"/>
</dbReference>
<reference evidence="3" key="1">
    <citation type="journal article" date="2017" name="Appl. Environ. Microbiol.">
        <title>Genomic analysis of Calderihabitans maritimus KKC1, a thermophilic hydrogenogenic carboxydotrophic bacterium isolated from marine sediment.</title>
        <authorList>
            <person name="Omae K."/>
            <person name="Yoneda Y."/>
            <person name="Fukuyama Y."/>
            <person name="Yoshida T."/>
            <person name="Sako Y."/>
        </authorList>
    </citation>
    <scope>NUCLEOTIDE SEQUENCE [LARGE SCALE GENOMIC DNA]</scope>
    <source>
        <strain evidence="3">KKC1</strain>
    </source>
</reference>
<organism evidence="2 3">
    <name type="scientific">Calderihabitans maritimus</name>
    <dbReference type="NCBI Taxonomy" id="1246530"/>
    <lineage>
        <taxon>Bacteria</taxon>
        <taxon>Bacillati</taxon>
        <taxon>Bacillota</taxon>
        <taxon>Clostridia</taxon>
        <taxon>Neomoorellales</taxon>
        <taxon>Calderihabitantaceae</taxon>
        <taxon>Calderihabitans</taxon>
    </lineage>
</organism>
<accession>A0A1Z5HWQ8</accession>
<sequence>MMGYGWNFGFGLGVIGLLMWLLIPVWLIVSLYFLHRIAQAEEKVARTLEQLLVFKTRQE</sequence>
<keyword evidence="1" id="KW-1133">Transmembrane helix</keyword>
<name>A0A1Z5HWQ8_9FIRM</name>
<gene>
    <name evidence="2" type="ORF">KKC1_28480</name>
</gene>
<protein>
    <submittedName>
        <fullName evidence="2">Uncharacterized protein</fullName>
    </submittedName>
</protein>
<evidence type="ECO:0000256" key="1">
    <source>
        <dbReference type="SAM" id="Phobius"/>
    </source>
</evidence>
<keyword evidence="1" id="KW-0812">Transmembrane</keyword>
<proteinExistence type="predicted"/>
<comment type="caution">
    <text evidence="2">The sequence shown here is derived from an EMBL/GenBank/DDBJ whole genome shotgun (WGS) entry which is preliminary data.</text>
</comment>
<evidence type="ECO:0000313" key="3">
    <source>
        <dbReference type="Proteomes" id="UP000197032"/>
    </source>
</evidence>
<dbReference type="AlphaFoldDB" id="A0A1Z5HWQ8"/>
<keyword evidence="3" id="KW-1185">Reference proteome</keyword>